<feature type="transmembrane region" description="Helical" evidence="6">
    <location>
        <begin position="250"/>
        <end position="267"/>
    </location>
</feature>
<evidence type="ECO:0000256" key="3">
    <source>
        <dbReference type="ARBA" id="ARBA00022692"/>
    </source>
</evidence>
<protein>
    <recommendedName>
        <fullName evidence="6">Probable membrane transporter protein</fullName>
    </recommendedName>
</protein>
<accession>A0A1M5Y0R7</accession>
<dbReference type="STRING" id="1121420.SAMN02746098_02179"/>
<feature type="transmembrane region" description="Helical" evidence="6">
    <location>
        <begin position="279"/>
        <end position="297"/>
    </location>
</feature>
<reference evidence="8" key="1">
    <citation type="submission" date="2016-11" db="EMBL/GenBank/DDBJ databases">
        <authorList>
            <person name="Varghese N."/>
            <person name="Submissions S."/>
        </authorList>
    </citation>
    <scope>NUCLEOTIDE SEQUENCE [LARGE SCALE GENOMIC DNA]</scope>
    <source>
        <strain evidence="8">DSM 15449</strain>
    </source>
</reference>
<name>A0A1M5Y0R7_9FIRM</name>
<dbReference type="EMBL" id="FQXJ01000007">
    <property type="protein sequence ID" value="SHI05655.1"/>
    <property type="molecule type" value="Genomic_DNA"/>
</dbReference>
<dbReference type="PANTHER" id="PTHR43701">
    <property type="entry name" value="MEMBRANE TRANSPORTER PROTEIN MJ0441-RELATED"/>
    <property type="match status" value="1"/>
</dbReference>
<dbReference type="Pfam" id="PF01925">
    <property type="entry name" value="TauE"/>
    <property type="match status" value="1"/>
</dbReference>
<dbReference type="InterPro" id="IPR002781">
    <property type="entry name" value="TM_pro_TauE-like"/>
</dbReference>
<organism evidence="7 8">
    <name type="scientific">Desulfosporosinus lacus DSM 15449</name>
    <dbReference type="NCBI Taxonomy" id="1121420"/>
    <lineage>
        <taxon>Bacteria</taxon>
        <taxon>Bacillati</taxon>
        <taxon>Bacillota</taxon>
        <taxon>Clostridia</taxon>
        <taxon>Eubacteriales</taxon>
        <taxon>Desulfitobacteriaceae</taxon>
        <taxon>Desulfosporosinus</taxon>
    </lineage>
</organism>
<dbReference type="AlphaFoldDB" id="A0A1M5Y0R7"/>
<dbReference type="Proteomes" id="UP000183954">
    <property type="component" value="Unassembled WGS sequence"/>
</dbReference>
<dbReference type="InterPro" id="IPR051598">
    <property type="entry name" value="TSUP/Inactive_protease-like"/>
</dbReference>
<proteinExistence type="inferred from homology"/>
<dbReference type="RefSeq" id="WP_073029769.1">
    <property type="nucleotide sequence ID" value="NZ_FQXJ01000007.1"/>
</dbReference>
<dbReference type="OrthoDB" id="9779078at2"/>
<keyword evidence="4 6" id="KW-1133">Transmembrane helix</keyword>
<sequence length="366" mass="38227">MAGEAVSLVGEVMRFIDITPKVGLSMVGLGFLGGALSGFLGSGGAFVMTPGMMALGVPGIAAVSSNLAHKFGKAMVGARKHSKMGNVDVKLGIFMVAFLLLGVRLAVILNELIFASMGKEGSNLYISVVFVVLLSGLSIFILKDISKPGAKSGLGEPSGFAAKLSKINLPPMIYFKVANVRVSLWFVALIGVATGWLAGTVGVGGFIGVPAMIYILGIPTMVAAGTELFLAIFSGASGSFQYAMNGFVDIRLVLLLYIGSLLGLHIGANATKMVSEMQIKLVMAVVIGMSALSRAFAIPKYLVDLQMANLSQGVASILDLLASVTLFGGAIAGVLMIIRYIIRFKQVQKGDSQYAQPMVHPKRDSA</sequence>
<evidence type="ECO:0000256" key="6">
    <source>
        <dbReference type="RuleBase" id="RU363041"/>
    </source>
</evidence>
<keyword evidence="6" id="KW-1003">Cell membrane</keyword>
<keyword evidence="5 6" id="KW-0472">Membrane</keyword>
<feature type="transmembrane region" description="Helical" evidence="6">
    <location>
        <begin position="22"/>
        <end position="40"/>
    </location>
</feature>
<evidence type="ECO:0000256" key="2">
    <source>
        <dbReference type="ARBA" id="ARBA00009142"/>
    </source>
</evidence>
<gene>
    <name evidence="7" type="ORF">SAMN02746098_02179</name>
</gene>
<evidence type="ECO:0000256" key="5">
    <source>
        <dbReference type="ARBA" id="ARBA00023136"/>
    </source>
</evidence>
<feature type="transmembrane region" description="Helical" evidence="6">
    <location>
        <begin position="124"/>
        <end position="142"/>
    </location>
</feature>
<keyword evidence="8" id="KW-1185">Reference proteome</keyword>
<evidence type="ECO:0000256" key="4">
    <source>
        <dbReference type="ARBA" id="ARBA00022989"/>
    </source>
</evidence>
<evidence type="ECO:0000313" key="7">
    <source>
        <dbReference type="EMBL" id="SHI05655.1"/>
    </source>
</evidence>
<dbReference type="GO" id="GO:0005886">
    <property type="term" value="C:plasma membrane"/>
    <property type="evidence" value="ECO:0007669"/>
    <property type="project" value="UniProtKB-SubCell"/>
</dbReference>
<evidence type="ECO:0000256" key="1">
    <source>
        <dbReference type="ARBA" id="ARBA00004141"/>
    </source>
</evidence>
<feature type="transmembrane region" description="Helical" evidence="6">
    <location>
        <begin position="317"/>
        <end position="342"/>
    </location>
</feature>
<comment type="similarity">
    <text evidence="2 6">Belongs to the 4-toluene sulfonate uptake permease (TSUP) (TC 2.A.102) family.</text>
</comment>
<keyword evidence="3 6" id="KW-0812">Transmembrane</keyword>
<comment type="subcellular location">
    <subcellularLocation>
        <location evidence="6">Cell membrane</location>
        <topology evidence="6">Multi-pass membrane protein</topology>
    </subcellularLocation>
    <subcellularLocation>
        <location evidence="1">Membrane</location>
        <topology evidence="1">Multi-pass membrane protein</topology>
    </subcellularLocation>
</comment>
<feature type="transmembrane region" description="Helical" evidence="6">
    <location>
        <begin position="89"/>
        <end position="109"/>
    </location>
</feature>
<dbReference type="PANTHER" id="PTHR43701:SF12">
    <property type="entry name" value="MEMBRANE TRANSPORTER PROTEIN YTNM-RELATED"/>
    <property type="match status" value="1"/>
</dbReference>
<evidence type="ECO:0000313" key="8">
    <source>
        <dbReference type="Proteomes" id="UP000183954"/>
    </source>
</evidence>